<reference evidence="2" key="1">
    <citation type="submission" date="2022-12" db="EMBL/GenBank/DDBJ databases">
        <authorList>
            <person name="Voronina O.L."/>
            <person name="Kunda M.S."/>
            <person name="Ryzhova N."/>
            <person name="Aksenova E.I."/>
        </authorList>
    </citation>
    <scope>NUCLEOTIDE SEQUENCE</scope>
    <source>
        <strain evidence="2">SCCH136:Ach223948</strain>
    </source>
</reference>
<evidence type="ECO:0000313" key="2">
    <source>
        <dbReference type="EMBL" id="MCZ8402221.1"/>
    </source>
</evidence>
<dbReference type="Pfam" id="PF09998">
    <property type="entry name" value="DUF2239"/>
    <property type="match status" value="1"/>
</dbReference>
<comment type="caution">
    <text evidence="2">The sequence shown here is derived from an EMBL/GenBank/DDBJ whole genome shotgun (WGS) entry which is preliminary data.</text>
</comment>
<dbReference type="Proteomes" id="UP001141992">
    <property type="component" value="Unassembled WGS sequence"/>
</dbReference>
<evidence type="ECO:0000256" key="1">
    <source>
        <dbReference type="SAM" id="MobiDB-lite"/>
    </source>
</evidence>
<dbReference type="EMBL" id="JAPZVI010000007">
    <property type="protein sequence ID" value="MCZ8402221.1"/>
    <property type="molecule type" value="Genomic_DNA"/>
</dbReference>
<proteinExistence type="predicted"/>
<protein>
    <submittedName>
        <fullName evidence="2">DUF2239 family protein</fullName>
    </submittedName>
</protein>
<feature type="region of interest" description="Disordered" evidence="1">
    <location>
        <begin position="66"/>
        <end position="100"/>
    </location>
</feature>
<dbReference type="InterPro" id="IPR018715">
    <property type="entry name" value="DUF2239"/>
</dbReference>
<accession>A0A9W5AA25</accession>
<sequence length="207" mass="22539">MNPSALLHTAFSGHRLLARGALAEVALAVKQAQAGPANDNDHGAILVFDDQTGKQVDLDLRGADADIRKRYQPSPEPAPKQADETDGADAAPRGRGRPKLGVVPREVTLLPRHWDWLAAQPGGASVALRKLVEQARRDNEARDQQRQRQEAAYHFMSSMAGNLPGFEEATRALYADDRAGFARQVAAWPQDVRDYAMALAWVDAEAA</sequence>
<dbReference type="RefSeq" id="WP_054436576.1">
    <property type="nucleotide sequence ID" value="NZ_CYTI01000001.1"/>
</dbReference>
<gene>
    <name evidence="2" type="ORF">O9570_12255</name>
</gene>
<dbReference type="AlphaFoldDB" id="A0A9W5AA25"/>
<organism evidence="2 3">
    <name type="scientific">Alcaligenes xylosoxydans xylosoxydans</name>
    <name type="common">Achromobacter xylosoxidans</name>
    <dbReference type="NCBI Taxonomy" id="85698"/>
    <lineage>
        <taxon>Bacteria</taxon>
        <taxon>Pseudomonadati</taxon>
        <taxon>Pseudomonadota</taxon>
        <taxon>Betaproteobacteria</taxon>
        <taxon>Burkholderiales</taxon>
        <taxon>Alcaligenaceae</taxon>
        <taxon>Achromobacter</taxon>
    </lineage>
</organism>
<name>A0A9W5AA25_ALCXX</name>
<evidence type="ECO:0000313" key="3">
    <source>
        <dbReference type="Proteomes" id="UP001141992"/>
    </source>
</evidence>